<reference evidence="2 3" key="1">
    <citation type="submission" date="2018-12" db="EMBL/GenBank/DDBJ databases">
        <authorList>
            <person name="Yu L."/>
        </authorList>
    </citation>
    <scope>NUCLEOTIDE SEQUENCE [LARGE SCALE GENOMIC DNA]</scope>
    <source>
        <strain evidence="2 3">S5H2222</strain>
    </source>
</reference>
<proteinExistence type="predicted"/>
<name>A0A3S0JGW7_9BACI</name>
<evidence type="ECO:0000313" key="3">
    <source>
        <dbReference type="Proteomes" id="UP000276349"/>
    </source>
</evidence>
<accession>A0A3S0JGW7</accession>
<keyword evidence="3" id="KW-1185">Reference proteome</keyword>
<dbReference type="OrthoDB" id="1681403at2"/>
<keyword evidence="1" id="KW-0812">Transmembrane</keyword>
<gene>
    <name evidence="2" type="ORF">EKG35_18915</name>
</gene>
<dbReference type="RefSeq" id="WP_126296104.1">
    <property type="nucleotide sequence ID" value="NZ_JAXUAO010000149.1"/>
</dbReference>
<dbReference type="AlphaFoldDB" id="A0A3S0JGW7"/>
<evidence type="ECO:0000313" key="2">
    <source>
        <dbReference type="EMBL" id="RTQ87574.1"/>
    </source>
</evidence>
<dbReference type="EMBL" id="RXNR01000093">
    <property type="protein sequence ID" value="RTQ87574.1"/>
    <property type="molecule type" value="Genomic_DNA"/>
</dbReference>
<protein>
    <submittedName>
        <fullName evidence="2">Uncharacterized protein</fullName>
    </submittedName>
</protein>
<keyword evidence="1" id="KW-1133">Transmembrane helix</keyword>
<evidence type="ECO:0000256" key="1">
    <source>
        <dbReference type="SAM" id="Phobius"/>
    </source>
</evidence>
<comment type="caution">
    <text evidence="2">The sequence shown here is derived from an EMBL/GenBank/DDBJ whole genome shotgun (WGS) entry which is preliminary data.</text>
</comment>
<keyword evidence="1" id="KW-0472">Membrane</keyword>
<feature type="transmembrane region" description="Helical" evidence="1">
    <location>
        <begin position="171"/>
        <end position="196"/>
    </location>
</feature>
<dbReference type="Proteomes" id="UP000276349">
    <property type="component" value="Unassembled WGS sequence"/>
</dbReference>
<sequence length="262" mass="30657">MNNYTNDNTTRRYKAHVSTVGTTQLHLRSPYIIAWWSAAFPGFGHLLLSKYLRGYSLIIWEVLVNNMSHLNQAIIYSFTGEFDMAKEILEPRWLLLYLPVYIFGIWDSYRTTVDMNKVFILAERENANFNSYVIGALEINYLDKRRPVMAIIWSFFTPGLGQLYIHRVVTAIFIMILMIVFVYFSNVLIAVHYLFLGEISQATAAINPQWFLYMPSQIGFAVYDAYVNTVENNNLFESEQRKFLQENYQQYRVKIPASDEVN</sequence>
<organism evidence="2 3">
    <name type="scientific">Lysinibacillus telephonicus</name>
    <dbReference type="NCBI Taxonomy" id="1714840"/>
    <lineage>
        <taxon>Bacteria</taxon>
        <taxon>Bacillati</taxon>
        <taxon>Bacillota</taxon>
        <taxon>Bacilli</taxon>
        <taxon>Bacillales</taxon>
        <taxon>Bacillaceae</taxon>
        <taxon>Lysinibacillus</taxon>
    </lineage>
</organism>
<feature type="transmembrane region" description="Helical" evidence="1">
    <location>
        <begin position="148"/>
        <end position="165"/>
    </location>
</feature>